<feature type="region of interest" description="Disordered" evidence="1">
    <location>
        <begin position="1"/>
        <end position="26"/>
    </location>
</feature>
<gene>
    <name evidence="2" type="ORF">OTU49_008809</name>
</gene>
<proteinExistence type="predicted"/>
<accession>A0AAW0WEF7</accession>
<evidence type="ECO:0000256" key="1">
    <source>
        <dbReference type="SAM" id="MobiDB-lite"/>
    </source>
</evidence>
<feature type="region of interest" description="Disordered" evidence="1">
    <location>
        <begin position="51"/>
        <end position="88"/>
    </location>
</feature>
<sequence length="202" mass="21634">PQSVSITGSSTSINFLPPSKTPSSVSISSLNSATDIGGEIATLPPRVRRLKSDGDTAIPLIEGDGSKMSTSLDSSDLQRQTSDQQQAKDEHITMDLYRAFMSSAGESDLEEVLALQTRMHNSAGVFLEATRRSRYSSGHHSGSVSTSYTPTTSSSTSSSRPRTPTVSPHGSPRRNRRSPSTGSHTRPTEPVTIEPQSRQTES</sequence>
<protein>
    <submittedName>
        <fullName evidence="2">Uncharacterized protein</fullName>
    </submittedName>
</protein>
<dbReference type="EMBL" id="JARKIK010000068">
    <property type="protein sequence ID" value="KAK8729395.1"/>
    <property type="molecule type" value="Genomic_DNA"/>
</dbReference>
<organism evidence="2 3">
    <name type="scientific">Cherax quadricarinatus</name>
    <name type="common">Australian red claw crayfish</name>
    <dbReference type="NCBI Taxonomy" id="27406"/>
    <lineage>
        <taxon>Eukaryota</taxon>
        <taxon>Metazoa</taxon>
        <taxon>Ecdysozoa</taxon>
        <taxon>Arthropoda</taxon>
        <taxon>Crustacea</taxon>
        <taxon>Multicrustacea</taxon>
        <taxon>Malacostraca</taxon>
        <taxon>Eumalacostraca</taxon>
        <taxon>Eucarida</taxon>
        <taxon>Decapoda</taxon>
        <taxon>Pleocyemata</taxon>
        <taxon>Astacidea</taxon>
        <taxon>Parastacoidea</taxon>
        <taxon>Parastacidae</taxon>
        <taxon>Cherax</taxon>
    </lineage>
</organism>
<feature type="compositionally biased region" description="Polar residues" evidence="1">
    <location>
        <begin position="67"/>
        <end position="85"/>
    </location>
</feature>
<dbReference type="Proteomes" id="UP001445076">
    <property type="component" value="Unassembled WGS sequence"/>
</dbReference>
<feature type="region of interest" description="Disordered" evidence="1">
    <location>
        <begin position="135"/>
        <end position="202"/>
    </location>
</feature>
<feature type="non-terminal residue" evidence="2">
    <location>
        <position position="202"/>
    </location>
</feature>
<feature type="compositionally biased region" description="Polar residues" evidence="1">
    <location>
        <begin position="1"/>
        <end position="14"/>
    </location>
</feature>
<feature type="compositionally biased region" description="Low complexity" evidence="1">
    <location>
        <begin position="17"/>
        <end position="26"/>
    </location>
</feature>
<evidence type="ECO:0000313" key="2">
    <source>
        <dbReference type="EMBL" id="KAK8729395.1"/>
    </source>
</evidence>
<feature type="compositionally biased region" description="Low complexity" evidence="1">
    <location>
        <begin position="135"/>
        <end position="168"/>
    </location>
</feature>
<name>A0AAW0WEF7_CHEQU</name>
<reference evidence="2 3" key="1">
    <citation type="journal article" date="2024" name="BMC Genomics">
        <title>Genome assembly of redclaw crayfish (Cherax quadricarinatus) provides insights into its immune adaptation and hypoxia tolerance.</title>
        <authorList>
            <person name="Liu Z."/>
            <person name="Zheng J."/>
            <person name="Li H."/>
            <person name="Fang K."/>
            <person name="Wang S."/>
            <person name="He J."/>
            <person name="Zhou D."/>
            <person name="Weng S."/>
            <person name="Chi M."/>
            <person name="Gu Z."/>
            <person name="He J."/>
            <person name="Li F."/>
            <person name="Wang M."/>
        </authorList>
    </citation>
    <scope>NUCLEOTIDE SEQUENCE [LARGE SCALE GENOMIC DNA]</scope>
    <source>
        <strain evidence="2">ZL_2023a</strain>
    </source>
</reference>
<comment type="caution">
    <text evidence="2">The sequence shown here is derived from an EMBL/GenBank/DDBJ whole genome shotgun (WGS) entry which is preliminary data.</text>
</comment>
<dbReference type="AlphaFoldDB" id="A0AAW0WEF7"/>
<keyword evidence="3" id="KW-1185">Reference proteome</keyword>
<feature type="non-terminal residue" evidence="2">
    <location>
        <position position="1"/>
    </location>
</feature>
<evidence type="ECO:0000313" key="3">
    <source>
        <dbReference type="Proteomes" id="UP001445076"/>
    </source>
</evidence>